<dbReference type="EMBL" id="CM042011">
    <property type="protein sequence ID" value="KAI3767335.1"/>
    <property type="molecule type" value="Genomic_DNA"/>
</dbReference>
<keyword evidence="2" id="KW-1185">Reference proteome</keyword>
<protein>
    <submittedName>
        <fullName evidence="1">Uncharacterized protein</fullName>
    </submittedName>
</protein>
<gene>
    <name evidence="1" type="ORF">L2E82_17430</name>
</gene>
<evidence type="ECO:0000313" key="2">
    <source>
        <dbReference type="Proteomes" id="UP001055811"/>
    </source>
</evidence>
<sequence length="91" mass="10547">MEIRGARTYPFPVFSSFKMYSTALLPRRAEDNSAARGSTTPKILDITRRCQYSRFKYEVVRKFEVCKISPRMQKSGAGYSYHVLVMINPFP</sequence>
<comment type="caution">
    <text evidence="1">The sequence shown here is derived from an EMBL/GenBank/DDBJ whole genome shotgun (WGS) entry which is preliminary data.</text>
</comment>
<organism evidence="1 2">
    <name type="scientific">Cichorium intybus</name>
    <name type="common">Chicory</name>
    <dbReference type="NCBI Taxonomy" id="13427"/>
    <lineage>
        <taxon>Eukaryota</taxon>
        <taxon>Viridiplantae</taxon>
        <taxon>Streptophyta</taxon>
        <taxon>Embryophyta</taxon>
        <taxon>Tracheophyta</taxon>
        <taxon>Spermatophyta</taxon>
        <taxon>Magnoliopsida</taxon>
        <taxon>eudicotyledons</taxon>
        <taxon>Gunneridae</taxon>
        <taxon>Pentapetalae</taxon>
        <taxon>asterids</taxon>
        <taxon>campanulids</taxon>
        <taxon>Asterales</taxon>
        <taxon>Asteraceae</taxon>
        <taxon>Cichorioideae</taxon>
        <taxon>Cichorieae</taxon>
        <taxon>Cichoriinae</taxon>
        <taxon>Cichorium</taxon>
    </lineage>
</organism>
<evidence type="ECO:0000313" key="1">
    <source>
        <dbReference type="EMBL" id="KAI3767335.1"/>
    </source>
</evidence>
<reference evidence="1 2" key="2">
    <citation type="journal article" date="2022" name="Mol. Ecol. Resour.">
        <title>The genomes of chicory, endive, great burdock and yacon provide insights into Asteraceae paleo-polyploidization history and plant inulin production.</title>
        <authorList>
            <person name="Fan W."/>
            <person name="Wang S."/>
            <person name="Wang H."/>
            <person name="Wang A."/>
            <person name="Jiang F."/>
            <person name="Liu H."/>
            <person name="Zhao H."/>
            <person name="Xu D."/>
            <person name="Zhang Y."/>
        </authorList>
    </citation>
    <scope>NUCLEOTIDE SEQUENCE [LARGE SCALE GENOMIC DNA]</scope>
    <source>
        <strain evidence="2">cv. Punajuju</strain>
        <tissue evidence="1">Leaves</tissue>
    </source>
</reference>
<name>A0ACB9F8S9_CICIN</name>
<proteinExistence type="predicted"/>
<dbReference type="Proteomes" id="UP001055811">
    <property type="component" value="Linkage Group LG03"/>
</dbReference>
<reference evidence="2" key="1">
    <citation type="journal article" date="2022" name="Mol. Ecol. Resour.">
        <title>The genomes of chicory, endive, great burdock and yacon provide insights into Asteraceae palaeo-polyploidization history and plant inulin production.</title>
        <authorList>
            <person name="Fan W."/>
            <person name="Wang S."/>
            <person name="Wang H."/>
            <person name="Wang A."/>
            <person name="Jiang F."/>
            <person name="Liu H."/>
            <person name="Zhao H."/>
            <person name="Xu D."/>
            <person name="Zhang Y."/>
        </authorList>
    </citation>
    <scope>NUCLEOTIDE SEQUENCE [LARGE SCALE GENOMIC DNA]</scope>
    <source>
        <strain evidence="2">cv. Punajuju</strain>
    </source>
</reference>
<accession>A0ACB9F8S9</accession>